<dbReference type="RefSeq" id="WP_092871649.1">
    <property type="nucleotide sequence ID" value="NZ_FOJY01000007.1"/>
</dbReference>
<accession>A0A1I0XPH1</accession>
<dbReference type="Pfam" id="PF10050">
    <property type="entry name" value="DUF2284"/>
    <property type="match status" value="1"/>
</dbReference>
<name>A0A1I0XPH1_9FIRM</name>
<gene>
    <name evidence="1" type="ORF">SAMN05216249_1077</name>
</gene>
<dbReference type="EMBL" id="FOJY01000007">
    <property type="protein sequence ID" value="SFB01863.1"/>
    <property type="molecule type" value="Genomic_DNA"/>
</dbReference>
<dbReference type="AlphaFoldDB" id="A0A1I0XPH1"/>
<protein>
    <submittedName>
        <fullName evidence="1">Predicted metal-binding protein</fullName>
    </submittedName>
</protein>
<organism evidence="1 2">
    <name type="scientific">Acetitomaculum ruminis DSM 5522</name>
    <dbReference type="NCBI Taxonomy" id="1120918"/>
    <lineage>
        <taxon>Bacteria</taxon>
        <taxon>Bacillati</taxon>
        <taxon>Bacillota</taxon>
        <taxon>Clostridia</taxon>
        <taxon>Lachnospirales</taxon>
        <taxon>Lachnospiraceae</taxon>
        <taxon>Acetitomaculum</taxon>
    </lineage>
</organism>
<evidence type="ECO:0000313" key="2">
    <source>
        <dbReference type="Proteomes" id="UP000198838"/>
    </source>
</evidence>
<evidence type="ECO:0000313" key="1">
    <source>
        <dbReference type="EMBL" id="SFB01863.1"/>
    </source>
</evidence>
<reference evidence="1 2" key="1">
    <citation type="submission" date="2016-10" db="EMBL/GenBank/DDBJ databases">
        <authorList>
            <person name="de Groot N.N."/>
        </authorList>
    </citation>
    <scope>NUCLEOTIDE SEQUENCE [LARGE SCALE GENOMIC DNA]</scope>
    <source>
        <strain evidence="1 2">DSM 5522</strain>
    </source>
</reference>
<proteinExistence type="predicted"/>
<dbReference type="Proteomes" id="UP000198838">
    <property type="component" value="Unassembled WGS sequence"/>
</dbReference>
<sequence>MEEAVKIALESGFSHAGPLDCSTIELKEEVRKLCEVNTCQQYGTNWACPPACGSLEKCTEDIRQYKEGIIVQTTAELEDSLDFEGMQQLGIDHEENFKRATEALREKYPDMLILGTGGCNICKECTYPDNPCRFPDKKVSSMEAYGMIVNDVCKANNIPYYYGSNTLTYVGCFLLKKL</sequence>
<dbReference type="OrthoDB" id="5420534at2"/>
<dbReference type="InterPro" id="IPR019271">
    <property type="entry name" value="DUF2284_metal-binding"/>
</dbReference>
<dbReference type="STRING" id="1120918.SAMN05216249_1077"/>
<keyword evidence="2" id="KW-1185">Reference proteome</keyword>